<dbReference type="InterPro" id="IPR002081">
    <property type="entry name" value="Cryptochrome/DNA_photolyase_1"/>
</dbReference>
<dbReference type="GO" id="GO:0003904">
    <property type="term" value="F:deoxyribodipyrimidine photo-lyase activity"/>
    <property type="evidence" value="ECO:0007669"/>
    <property type="project" value="TreeGrafter"/>
</dbReference>
<evidence type="ECO:0000313" key="6">
    <source>
        <dbReference type="Proteomes" id="UP000271700"/>
    </source>
</evidence>
<dbReference type="PANTHER" id="PTHR11455:SF18">
    <property type="entry name" value="SI:CH1073-390K14.1"/>
    <property type="match status" value="1"/>
</dbReference>
<dbReference type="GO" id="GO:0032922">
    <property type="term" value="P:circadian regulation of gene expression"/>
    <property type="evidence" value="ECO:0007669"/>
    <property type="project" value="TreeGrafter"/>
</dbReference>
<dbReference type="GO" id="GO:0071949">
    <property type="term" value="F:FAD binding"/>
    <property type="evidence" value="ECO:0007669"/>
    <property type="project" value="TreeGrafter"/>
</dbReference>
<evidence type="ECO:0000256" key="2">
    <source>
        <dbReference type="ARBA" id="ARBA00022827"/>
    </source>
</evidence>
<name>A0A497Z9D5_9RHOB</name>
<feature type="binding site" evidence="3">
    <location>
        <position position="39"/>
    </location>
    <ligand>
        <name>FAD</name>
        <dbReference type="ChEBI" id="CHEBI:57692"/>
    </ligand>
</feature>
<protein>
    <submittedName>
        <fullName evidence="5">DNA photolyase-like FAD binding protein</fullName>
    </submittedName>
</protein>
<dbReference type="Proteomes" id="UP000271700">
    <property type="component" value="Unassembled WGS sequence"/>
</dbReference>
<keyword evidence="2 3" id="KW-0274">FAD</keyword>
<reference evidence="5 6" key="1">
    <citation type="submission" date="2018-10" db="EMBL/GenBank/DDBJ databases">
        <title>Genomic Encyclopedia of Archaeal and Bacterial Type Strains, Phase II (KMG-II): from individual species to whole genera.</title>
        <authorList>
            <person name="Goeker M."/>
        </authorList>
    </citation>
    <scope>NUCLEOTIDE SEQUENCE [LARGE SCALE GENOMIC DNA]</scope>
    <source>
        <strain evidence="5 6">DSM 29317</strain>
    </source>
</reference>
<dbReference type="STRING" id="981384.GCA_000192475_00779"/>
<dbReference type="InterPro" id="IPR005101">
    <property type="entry name" value="Cryptochr/Photolyase_FAD-bd"/>
</dbReference>
<dbReference type="Pfam" id="PF03441">
    <property type="entry name" value="FAD_binding_7"/>
    <property type="match status" value="1"/>
</dbReference>
<comment type="caution">
    <text evidence="5">The sequence shown here is derived from an EMBL/GenBank/DDBJ whole genome shotgun (WGS) entry which is preliminary data.</text>
</comment>
<keyword evidence="5" id="KW-0456">Lyase</keyword>
<organism evidence="5 6">
    <name type="scientific">Ruegeria conchae</name>
    <dbReference type="NCBI Taxonomy" id="981384"/>
    <lineage>
        <taxon>Bacteria</taxon>
        <taxon>Pseudomonadati</taxon>
        <taxon>Pseudomonadota</taxon>
        <taxon>Alphaproteobacteria</taxon>
        <taxon>Rhodobacterales</taxon>
        <taxon>Roseobacteraceae</taxon>
        <taxon>Ruegeria</taxon>
    </lineage>
</organism>
<feature type="binding site" evidence="3">
    <location>
        <begin position="192"/>
        <end position="194"/>
    </location>
    <ligand>
        <name>FAD</name>
        <dbReference type="ChEBI" id="CHEBI:57692"/>
    </ligand>
</feature>
<accession>A0A497Z9D5</accession>
<dbReference type="SUPFAM" id="SSF48173">
    <property type="entry name" value="Cryptochrome/photolyase FAD-binding domain"/>
    <property type="match status" value="1"/>
</dbReference>
<dbReference type="EMBL" id="RCCT01000004">
    <property type="protein sequence ID" value="RLK03483.1"/>
    <property type="molecule type" value="Genomic_DNA"/>
</dbReference>
<feature type="binding site" evidence="3">
    <location>
        <begin position="91"/>
        <end position="98"/>
    </location>
    <ligand>
        <name>FAD</name>
        <dbReference type="ChEBI" id="CHEBI:57692"/>
    </ligand>
</feature>
<feature type="binding site" evidence="3">
    <location>
        <position position="88"/>
    </location>
    <ligand>
        <name>FAD</name>
        <dbReference type="ChEBI" id="CHEBI:57692"/>
    </ligand>
</feature>
<keyword evidence="1 3" id="KW-0285">Flavoprotein</keyword>
<comment type="cofactor">
    <cofactor evidence="3">
        <name>FAD</name>
        <dbReference type="ChEBI" id="CHEBI:57692"/>
    </cofactor>
    <text evidence="3">Binds 1 FAD per subunit.</text>
</comment>
<dbReference type="PANTHER" id="PTHR11455">
    <property type="entry name" value="CRYPTOCHROME"/>
    <property type="match status" value="1"/>
</dbReference>
<gene>
    <name evidence="5" type="ORF">CLV75_2854</name>
</gene>
<evidence type="ECO:0000256" key="1">
    <source>
        <dbReference type="ARBA" id="ARBA00022630"/>
    </source>
</evidence>
<proteinExistence type="predicted"/>
<evidence type="ECO:0000313" key="5">
    <source>
        <dbReference type="EMBL" id="RLK03483.1"/>
    </source>
</evidence>
<dbReference type="Gene3D" id="1.10.579.10">
    <property type="entry name" value="DNA Cyclobutane Dipyrimidine Photolyase, subunit A, domain 3"/>
    <property type="match status" value="1"/>
</dbReference>
<dbReference type="RefSeq" id="WP_010443160.1">
    <property type="nucleotide sequence ID" value="NZ_AEYW01000022.1"/>
</dbReference>
<keyword evidence="6" id="KW-1185">Reference proteome</keyword>
<evidence type="ECO:0000256" key="3">
    <source>
        <dbReference type="PIRSR" id="PIRSR602081-1"/>
    </source>
</evidence>
<evidence type="ECO:0000259" key="4">
    <source>
        <dbReference type="Pfam" id="PF03441"/>
    </source>
</evidence>
<sequence length="414" mass="46843">MTEKFLELAKAKETISFKPTRTTGLERLKQFVGRTGRRYTSTRNYDFGTERRCNVSALSPWLRHRLITEKEVLATVLAAHGFNVAEKFVQEVFWRTYFKGWLEQRPSVWALYQRDLLSACERLASDEDLEIRFNEAVKGNTGIDCFDHWAQELVATGYLHNHTRMWFASIWIFTLRLPWQLGADFFLRHLLDGDPSSNTLSWRWVGGLHTKGKTYLARPDNIAKYTEGRFQPKGLAKFAEPLTEQVDHPLIPLSSPRSPPDCPYLLLLTEDDLSGESVMPTSPATAIGLLATHGRSPNPMGDAAKDFAKGAISSALEPYEKPAKSADDWCGPLIEAARNAGVTTIATAYSPVGPTRSRLDRVEPLLRDAGLSLIRIMRPYDAITWPHARAGYFGLRKKIPLLLDQLNLPFQRRL</sequence>
<feature type="domain" description="Cryptochrome/DNA photolyase FAD-binding" evidence="4">
    <location>
        <begin position="88"/>
        <end position="218"/>
    </location>
</feature>
<dbReference type="GO" id="GO:0043153">
    <property type="term" value="P:entrainment of circadian clock by photoperiod"/>
    <property type="evidence" value="ECO:0007669"/>
    <property type="project" value="TreeGrafter"/>
</dbReference>
<dbReference type="GO" id="GO:0003677">
    <property type="term" value="F:DNA binding"/>
    <property type="evidence" value="ECO:0007669"/>
    <property type="project" value="TreeGrafter"/>
</dbReference>
<dbReference type="Gene3D" id="1.25.40.80">
    <property type="match status" value="1"/>
</dbReference>
<dbReference type="InterPro" id="IPR036134">
    <property type="entry name" value="Crypto/Photolyase_FAD-like_sf"/>
</dbReference>
<dbReference type="AlphaFoldDB" id="A0A497Z9D5"/>
<dbReference type="GO" id="GO:0005737">
    <property type="term" value="C:cytoplasm"/>
    <property type="evidence" value="ECO:0007669"/>
    <property type="project" value="TreeGrafter"/>
</dbReference>